<gene>
    <name evidence="2" type="ORF">GCM10022257_26480</name>
</gene>
<dbReference type="PANTHER" id="PTHR43179:SF7">
    <property type="entry name" value="RHAMNOSYLTRANSFERASE WBBL"/>
    <property type="match status" value="1"/>
</dbReference>
<feature type="domain" description="Glycosyltransferase 2-like" evidence="1">
    <location>
        <begin position="5"/>
        <end position="184"/>
    </location>
</feature>
<reference evidence="3" key="1">
    <citation type="journal article" date="2019" name="Int. J. Syst. Evol. Microbiol.">
        <title>The Global Catalogue of Microorganisms (GCM) 10K type strain sequencing project: providing services to taxonomists for standard genome sequencing and annotation.</title>
        <authorList>
            <consortium name="The Broad Institute Genomics Platform"/>
            <consortium name="The Broad Institute Genome Sequencing Center for Infectious Disease"/>
            <person name="Wu L."/>
            <person name="Ma J."/>
        </authorList>
    </citation>
    <scope>NUCLEOTIDE SEQUENCE [LARGE SCALE GENOMIC DNA]</scope>
    <source>
        <strain evidence="3">JCM 17452</strain>
    </source>
</reference>
<dbReference type="Proteomes" id="UP001500027">
    <property type="component" value="Unassembled WGS sequence"/>
</dbReference>
<dbReference type="Gene3D" id="3.90.550.10">
    <property type="entry name" value="Spore Coat Polysaccharide Biosynthesis Protein SpsA, Chain A"/>
    <property type="match status" value="1"/>
</dbReference>
<name>A0ABP8EEJ6_9FLAO</name>
<dbReference type="InterPro" id="IPR001173">
    <property type="entry name" value="Glyco_trans_2-like"/>
</dbReference>
<evidence type="ECO:0000313" key="2">
    <source>
        <dbReference type="EMBL" id="GAA4270547.1"/>
    </source>
</evidence>
<dbReference type="SUPFAM" id="SSF53448">
    <property type="entry name" value="Nucleotide-diphospho-sugar transferases"/>
    <property type="match status" value="1"/>
</dbReference>
<protein>
    <submittedName>
        <fullName evidence="2">Glycosyltransferase family 2 protein</fullName>
    </submittedName>
</protein>
<dbReference type="EMBL" id="BAABAV010000003">
    <property type="protein sequence ID" value="GAA4270547.1"/>
    <property type="molecule type" value="Genomic_DNA"/>
</dbReference>
<dbReference type="InterPro" id="IPR029044">
    <property type="entry name" value="Nucleotide-diphossugar_trans"/>
</dbReference>
<dbReference type="PANTHER" id="PTHR43179">
    <property type="entry name" value="RHAMNOSYLTRANSFERASE WBBL"/>
    <property type="match status" value="1"/>
</dbReference>
<evidence type="ECO:0000259" key="1">
    <source>
        <dbReference type="Pfam" id="PF00535"/>
    </source>
</evidence>
<keyword evidence="3" id="KW-1185">Reference proteome</keyword>
<comment type="caution">
    <text evidence="2">The sequence shown here is derived from an EMBL/GenBank/DDBJ whole genome shotgun (WGS) entry which is preliminary data.</text>
</comment>
<dbReference type="Pfam" id="PF00535">
    <property type="entry name" value="Glycos_transf_2"/>
    <property type="match status" value="1"/>
</dbReference>
<proteinExistence type="predicted"/>
<evidence type="ECO:0000313" key="3">
    <source>
        <dbReference type="Proteomes" id="UP001500027"/>
    </source>
</evidence>
<sequence>MIDVSIIMINYNTASYTIGCIDSIIKNTSSTTTKEFIIVDNASKYEDYSHLKQYIDEKAETENTKLIRSRINTGFGGGNMIGVQHAKAKYLAFINNDILFKNDCLTILKNFMINNPKAGVCGPQAFTENQKILPTIDHFASLGRELFGRKFLELINSNKFPKRKKLYIEPQRGQFVAGSFMFFSAEDFNAIGGFDTNIFLYYEETDVCKRLLKINKLAYLVPKGEFIHFHGASTPKSIGLKAELKISLLYVIRKHYGYLSYFILLNFLRIKYFFSSLLKPKNWSLFFILLKQAPLSLSLKQNQKVLQK</sequence>
<organism evidence="2 3">
    <name type="scientific">Hyunsoonleella aestuarii</name>
    <dbReference type="NCBI Taxonomy" id="912802"/>
    <lineage>
        <taxon>Bacteria</taxon>
        <taxon>Pseudomonadati</taxon>
        <taxon>Bacteroidota</taxon>
        <taxon>Flavobacteriia</taxon>
        <taxon>Flavobacteriales</taxon>
        <taxon>Flavobacteriaceae</taxon>
    </lineage>
</organism>
<accession>A0ABP8EEJ6</accession>
<dbReference type="CDD" id="cd04186">
    <property type="entry name" value="GT_2_like_c"/>
    <property type="match status" value="1"/>
</dbReference>